<evidence type="ECO:0000256" key="3">
    <source>
        <dbReference type="ARBA" id="ARBA00022884"/>
    </source>
</evidence>
<dbReference type="HAMAP" id="MF_01369_B">
    <property type="entry name" value="Ribosomal_uL23_B"/>
    <property type="match status" value="1"/>
</dbReference>
<dbReference type="EMBL" id="NIBG01000018">
    <property type="protein sequence ID" value="PAB58175.1"/>
    <property type="molecule type" value="Genomic_DNA"/>
</dbReference>
<dbReference type="GO" id="GO:0005840">
    <property type="term" value="C:ribosome"/>
    <property type="evidence" value="ECO:0007669"/>
    <property type="project" value="UniProtKB-KW"/>
</dbReference>
<keyword evidence="3 6" id="KW-0694">RNA-binding</keyword>
<evidence type="ECO:0000313" key="9">
    <source>
        <dbReference type="Proteomes" id="UP000216024"/>
    </source>
</evidence>
<comment type="similarity">
    <text evidence="1 6 7">Belongs to the universal ribosomal protein uL23 family.</text>
</comment>
<evidence type="ECO:0000313" key="8">
    <source>
        <dbReference type="EMBL" id="PAB58175.1"/>
    </source>
</evidence>
<dbReference type="RefSeq" id="WP_095134778.1">
    <property type="nucleotide sequence ID" value="NZ_NIBG01000018.1"/>
</dbReference>
<name>A0A267MH22_9FIRM</name>
<dbReference type="InterPro" id="IPR012677">
    <property type="entry name" value="Nucleotide-bd_a/b_plait_sf"/>
</dbReference>
<evidence type="ECO:0000256" key="7">
    <source>
        <dbReference type="RuleBase" id="RU003934"/>
    </source>
</evidence>
<evidence type="ECO:0000256" key="6">
    <source>
        <dbReference type="HAMAP-Rule" id="MF_01369"/>
    </source>
</evidence>
<dbReference type="AlphaFoldDB" id="A0A267MH22"/>
<dbReference type="PANTHER" id="PTHR11620">
    <property type="entry name" value="60S RIBOSOMAL PROTEIN L23A"/>
    <property type="match status" value="1"/>
</dbReference>
<dbReference type="NCBIfam" id="NF004363">
    <property type="entry name" value="PRK05738.2-4"/>
    <property type="match status" value="1"/>
</dbReference>
<keyword evidence="5 6" id="KW-0687">Ribonucleoprotein</keyword>
<dbReference type="InterPro" id="IPR001014">
    <property type="entry name" value="Ribosomal_uL23_CS"/>
</dbReference>
<dbReference type="Gene3D" id="3.30.70.330">
    <property type="match status" value="1"/>
</dbReference>
<evidence type="ECO:0000256" key="2">
    <source>
        <dbReference type="ARBA" id="ARBA00022730"/>
    </source>
</evidence>
<dbReference type="InterPro" id="IPR013025">
    <property type="entry name" value="Ribosomal_uL23-like"/>
</dbReference>
<dbReference type="Pfam" id="PF00276">
    <property type="entry name" value="Ribosomal_L23"/>
    <property type="match status" value="1"/>
</dbReference>
<dbReference type="Proteomes" id="UP000216024">
    <property type="component" value="Unassembled WGS sequence"/>
</dbReference>
<dbReference type="GO" id="GO:0003735">
    <property type="term" value="F:structural constituent of ribosome"/>
    <property type="evidence" value="ECO:0007669"/>
    <property type="project" value="InterPro"/>
</dbReference>
<organism evidence="8 9">
    <name type="scientific">Anaeromicrobium sediminis</name>
    <dbReference type="NCBI Taxonomy" id="1478221"/>
    <lineage>
        <taxon>Bacteria</taxon>
        <taxon>Bacillati</taxon>
        <taxon>Bacillota</taxon>
        <taxon>Clostridia</taxon>
        <taxon>Peptostreptococcales</taxon>
        <taxon>Thermotaleaceae</taxon>
        <taxon>Anaeromicrobium</taxon>
    </lineage>
</organism>
<dbReference type="InterPro" id="IPR012678">
    <property type="entry name" value="Ribosomal_uL23/eL15/eS24_sf"/>
</dbReference>
<accession>A0A267MH22</accession>
<keyword evidence="4 6" id="KW-0689">Ribosomal protein</keyword>
<protein>
    <recommendedName>
        <fullName evidence="6">Large ribosomal subunit protein uL23</fullName>
    </recommendedName>
</protein>
<keyword evidence="9" id="KW-1185">Reference proteome</keyword>
<evidence type="ECO:0000256" key="5">
    <source>
        <dbReference type="ARBA" id="ARBA00023274"/>
    </source>
</evidence>
<dbReference type="FunFam" id="3.30.70.330:FF:000001">
    <property type="entry name" value="50S ribosomal protein L23"/>
    <property type="match status" value="1"/>
</dbReference>
<dbReference type="GO" id="GO:0019843">
    <property type="term" value="F:rRNA binding"/>
    <property type="evidence" value="ECO:0007669"/>
    <property type="project" value="UniProtKB-UniRule"/>
</dbReference>
<comment type="caution">
    <text evidence="8">The sequence shown here is derived from an EMBL/GenBank/DDBJ whole genome shotgun (WGS) entry which is preliminary data.</text>
</comment>
<gene>
    <name evidence="6" type="primary">rplW</name>
    <name evidence="8" type="ORF">CCE28_16175</name>
</gene>
<dbReference type="GO" id="GO:0006412">
    <property type="term" value="P:translation"/>
    <property type="evidence" value="ECO:0007669"/>
    <property type="project" value="UniProtKB-UniRule"/>
</dbReference>
<dbReference type="GO" id="GO:1990904">
    <property type="term" value="C:ribonucleoprotein complex"/>
    <property type="evidence" value="ECO:0007669"/>
    <property type="project" value="UniProtKB-KW"/>
</dbReference>
<evidence type="ECO:0000256" key="4">
    <source>
        <dbReference type="ARBA" id="ARBA00022980"/>
    </source>
</evidence>
<comment type="subunit">
    <text evidence="6">Part of the 50S ribosomal subunit. Contacts protein L29, and trigger factor when it is bound to the ribosome.</text>
</comment>
<dbReference type="OrthoDB" id="9793353at2"/>
<comment type="function">
    <text evidence="6">One of the early assembly proteins it binds 23S rRNA. One of the proteins that surrounds the polypeptide exit tunnel on the outside of the ribosome. Forms the main docking site for trigger factor binding to the ribosome.</text>
</comment>
<dbReference type="PROSITE" id="PS00050">
    <property type="entry name" value="RIBOSOMAL_L23"/>
    <property type="match status" value="1"/>
</dbReference>
<reference evidence="8 9" key="1">
    <citation type="submission" date="2017-06" db="EMBL/GenBank/DDBJ databases">
        <title>Draft genome sequence of anaerobic fermentative bacterium Anaeromicrobium sediminis DY2726D isolated from West Pacific Ocean sediments.</title>
        <authorList>
            <person name="Zeng X."/>
        </authorList>
    </citation>
    <scope>NUCLEOTIDE SEQUENCE [LARGE SCALE GENOMIC DNA]</scope>
    <source>
        <strain evidence="8 9">DY2726D</strain>
    </source>
</reference>
<evidence type="ECO:0000256" key="1">
    <source>
        <dbReference type="ARBA" id="ARBA00006700"/>
    </source>
</evidence>
<keyword evidence="2 6" id="KW-0699">rRNA-binding</keyword>
<dbReference type="SUPFAM" id="SSF54189">
    <property type="entry name" value="Ribosomal proteins S24e, L23 and L15e"/>
    <property type="match status" value="1"/>
</dbReference>
<proteinExistence type="inferred from homology"/>
<sequence length="97" mass="11017">MRTPYDVIKKPVISEKSMDGMADRKYTFEVDMRANKTEVKQAVEAVFGVKVAKVNLIKVVGKVKRQGKYIGKRADRKKAVITLTQDSNGIEFFESMM</sequence>